<dbReference type="EMBL" id="BKCJ010002489">
    <property type="protein sequence ID" value="GEU48907.1"/>
    <property type="molecule type" value="Genomic_DNA"/>
</dbReference>
<reference evidence="1" key="1">
    <citation type="journal article" date="2019" name="Sci. Rep.">
        <title>Draft genome of Tanacetum cinerariifolium, the natural source of mosquito coil.</title>
        <authorList>
            <person name="Yamashiro T."/>
            <person name="Shiraishi A."/>
            <person name="Satake H."/>
            <person name="Nakayama K."/>
        </authorList>
    </citation>
    <scope>NUCLEOTIDE SEQUENCE</scope>
</reference>
<protein>
    <submittedName>
        <fullName evidence="1">RNA-directed DNA polymerase, eukaryota, reverse transcriptase zinc-binding domain protein</fullName>
    </submittedName>
</protein>
<organism evidence="1">
    <name type="scientific">Tanacetum cinerariifolium</name>
    <name type="common">Dalmatian daisy</name>
    <name type="synonym">Chrysanthemum cinerariifolium</name>
    <dbReference type="NCBI Taxonomy" id="118510"/>
    <lineage>
        <taxon>Eukaryota</taxon>
        <taxon>Viridiplantae</taxon>
        <taxon>Streptophyta</taxon>
        <taxon>Embryophyta</taxon>
        <taxon>Tracheophyta</taxon>
        <taxon>Spermatophyta</taxon>
        <taxon>Magnoliopsida</taxon>
        <taxon>eudicotyledons</taxon>
        <taxon>Gunneridae</taxon>
        <taxon>Pentapetalae</taxon>
        <taxon>asterids</taxon>
        <taxon>campanulids</taxon>
        <taxon>Asterales</taxon>
        <taxon>Asteraceae</taxon>
        <taxon>Asteroideae</taxon>
        <taxon>Anthemideae</taxon>
        <taxon>Anthemidinae</taxon>
        <taxon>Tanacetum</taxon>
    </lineage>
</organism>
<keyword evidence="1" id="KW-0808">Transferase</keyword>
<sequence>MGEMSRGKAKVAWKKICTPKKHGGLGLKDLNLSNKALLVKHLWNIANKKDTLWVNWINIIKLQGISIWEIQYDKHDGYGWKNLLELREKIKKHVWYKLGNGDKFLCVGVFACDGSLIGDCGLGVGVGEDIGEDKLNVVIMLRMRVYLYQEDDVIMDGWALLENKSKEVGEYWEIIAGSR</sequence>
<dbReference type="PANTHER" id="PTHR33116">
    <property type="entry name" value="REVERSE TRANSCRIPTASE ZINC-BINDING DOMAIN-CONTAINING PROTEIN-RELATED-RELATED"/>
    <property type="match status" value="1"/>
</dbReference>
<keyword evidence="1" id="KW-0695">RNA-directed DNA polymerase</keyword>
<dbReference type="PANTHER" id="PTHR33116:SF84">
    <property type="entry name" value="RNA-DIRECTED DNA POLYMERASE"/>
    <property type="match status" value="1"/>
</dbReference>
<gene>
    <name evidence="1" type="ORF">Tci_020885</name>
</gene>
<name>A0A6L2KJH5_TANCI</name>
<comment type="caution">
    <text evidence="1">The sequence shown here is derived from an EMBL/GenBank/DDBJ whole genome shotgun (WGS) entry which is preliminary data.</text>
</comment>
<evidence type="ECO:0000313" key="1">
    <source>
        <dbReference type="EMBL" id="GEU48907.1"/>
    </source>
</evidence>
<dbReference type="AlphaFoldDB" id="A0A6L2KJH5"/>
<accession>A0A6L2KJH5</accession>
<keyword evidence="1" id="KW-0548">Nucleotidyltransferase</keyword>
<proteinExistence type="predicted"/>
<dbReference type="GO" id="GO:0003964">
    <property type="term" value="F:RNA-directed DNA polymerase activity"/>
    <property type="evidence" value="ECO:0007669"/>
    <property type="project" value="UniProtKB-KW"/>
</dbReference>